<dbReference type="EMBL" id="NBNE01000021">
    <property type="protein sequence ID" value="OWZ24244.1"/>
    <property type="molecule type" value="Genomic_DNA"/>
</dbReference>
<dbReference type="Proteomes" id="UP000198211">
    <property type="component" value="Unassembled WGS sequence"/>
</dbReference>
<organism evidence="1 2">
    <name type="scientific">Phytophthora megakarya</name>
    <dbReference type="NCBI Taxonomy" id="4795"/>
    <lineage>
        <taxon>Eukaryota</taxon>
        <taxon>Sar</taxon>
        <taxon>Stramenopiles</taxon>
        <taxon>Oomycota</taxon>
        <taxon>Peronosporomycetes</taxon>
        <taxon>Peronosporales</taxon>
        <taxon>Peronosporaceae</taxon>
        <taxon>Phytophthora</taxon>
    </lineage>
</organism>
<dbReference type="AlphaFoldDB" id="A0A225X292"/>
<proteinExistence type="predicted"/>
<comment type="caution">
    <text evidence="1">The sequence shown here is derived from an EMBL/GenBank/DDBJ whole genome shotgun (WGS) entry which is preliminary data.</text>
</comment>
<protein>
    <submittedName>
        <fullName evidence="1">Polyprotein</fullName>
    </submittedName>
</protein>
<reference evidence="2" key="1">
    <citation type="submission" date="2017-03" db="EMBL/GenBank/DDBJ databases">
        <title>Phytopthora megakarya and P. palmivora, two closely related causual agents of cacao black pod achieved similar genome size and gene model numbers by different mechanisms.</title>
        <authorList>
            <person name="Ali S."/>
            <person name="Shao J."/>
            <person name="Larry D.J."/>
            <person name="Kronmiller B."/>
            <person name="Shen D."/>
            <person name="Strem M.D."/>
            <person name="Melnick R.L."/>
            <person name="Guiltinan M.J."/>
            <person name="Tyler B.M."/>
            <person name="Meinhardt L.W."/>
            <person name="Bailey B.A."/>
        </authorList>
    </citation>
    <scope>NUCLEOTIDE SEQUENCE [LARGE SCALE GENOMIC DNA]</scope>
    <source>
        <strain evidence="2">zdho120</strain>
    </source>
</reference>
<keyword evidence="2" id="KW-1185">Reference proteome</keyword>
<evidence type="ECO:0000313" key="1">
    <source>
        <dbReference type="EMBL" id="OWZ24244.1"/>
    </source>
</evidence>
<sequence length="70" mass="7443">MTTTKKAEVLLGKYAHDASTQGSALACGGGQARKQRKEAWLTSDAEALGIFAQGVELHHQTKIRSEASAM</sequence>
<name>A0A225X292_9STRA</name>
<gene>
    <name evidence="1" type="ORF">PHMEG_000723</name>
</gene>
<evidence type="ECO:0000313" key="2">
    <source>
        <dbReference type="Proteomes" id="UP000198211"/>
    </source>
</evidence>
<accession>A0A225X292</accession>